<sequence>MRIVGQSSSFARQPWFDSWRGTCWLRGSKDWPSCYNQWWLGLRCALSRRRGCRWQQHAVGAVGGCNVAVGGIKVADDVAGSTFIGGGGGSGALKTSFRGFFKASINL</sequence>
<dbReference type="AlphaFoldDB" id="A0A915KXF0"/>
<dbReference type="WBParaSite" id="nRc.2.0.1.t43632-RA">
    <property type="protein sequence ID" value="nRc.2.0.1.t43632-RA"/>
    <property type="gene ID" value="nRc.2.0.1.g43632"/>
</dbReference>
<reference evidence="2" key="1">
    <citation type="submission" date="2022-11" db="UniProtKB">
        <authorList>
            <consortium name="WormBaseParasite"/>
        </authorList>
    </citation>
    <scope>IDENTIFICATION</scope>
</reference>
<evidence type="ECO:0000313" key="1">
    <source>
        <dbReference type="Proteomes" id="UP000887565"/>
    </source>
</evidence>
<proteinExistence type="predicted"/>
<accession>A0A915KXF0</accession>
<evidence type="ECO:0000313" key="2">
    <source>
        <dbReference type="WBParaSite" id="nRc.2.0.1.t43632-RA"/>
    </source>
</evidence>
<protein>
    <submittedName>
        <fullName evidence="2">Uncharacterized protein</fullName>
    </submittedName>
</protein>
<organism evidence="1 2">
    <name type="scientific">Romanomermis culicivorax</name>
    <name type="common">Nematode worm</name>
    <dbReference type="NCBI Taxonomy" id="13658"/>
    <lineage>
        <taxon>Eukaryota</taxon>
        <taxon>Metazoa</taxon>
        <taxon>Ecdysozoa</taxon>
        <taxon>Nematoda</taxon>
        <taxon>Enoplea</taxon>
        <taxon>Dorylaimia</taxon>
        <taxon>Mermithida</taxon>
        <taxon>Mermithoidea</taxon>
        <taxon>Mermithidae</taxon>
        <taxon>Romanomermis</taxon>
    </lineage>
</organism>
<dbReference type="Proteomes" id="UP000887565">
    <property type="component" value="Unplaced"/>
</dbReference>
<name>A0A915KXF0_ROMCU</name>
<keyword evidence="1" id="KW-1185">Reference proteome</keyword>